<dbReference type="InterPro" id="IPR000843">
    <property type="entry name" value="HTH_LacI"/>
</dbReference>
<protein>
    <submittedName>
        <fullName evidence="6">Uncharacterized protein</fullName>
    </submittedName>
</protein>
<accession>A0A1Q2CMH9</accession>
<gene>
    <name evidence="6" type="ORF">BW730_07200</name>
</gene>
<dbReference type="Pfam" id="PF13377">
    <property type="entry name" value="Peripla_BP_3"/>
    <property type="match status" value="1"/>
</dbReference>
<evidence type="ECO:0000313" key="7">
    <source>
        <dbReference type="Proteomes" id="UP000188145"/>
    </source>
</evidence>
<dbReference type="InterPro" id="IPR010982">
    <property type="entry name" value="Lambda_DNA-bd_dom_sf"/>
</dbReference>
<name>A0A1Q2CMH9_9ACTN</name>
<dbReference type="RefSeq" id="WP_226997125.1">
    <property type="nucleotide sequence ID" value="NZ_CP019606.1"/>
</dbReference>
<dbReference type="SUPFAM" id="SSF47413">
    <property type="entry name" value="lambda repressor-like DNA-binding domains"/>
    <property type="match status" value="1"/>
</dbReference>
<proteinExistence type="predicted"/>
<dbReference type="PROSITE" id="PS00356">
    <property type="entry name" value="HTH_LACI_1"/>
    <property type="match status" value="1"/>
</dbReference>
<keyword evidence="1" id="KW-0805">Transcription regulation</keyword>
<dbReference type="Pfam" id="PF00356">
    <property type="entry name" value="LacI"/>
    <property type="match status" value="1"/>
</dbReference>
<dbReference type="PROSITE" id="PS50943">
    <property type="entry name" value="HTH_CROC1"/>
    <property type="match status" value="1"/>
</dbReference>
<sequence>MSRRVTIAEIAERAGVSVSTVSKVLNGRPGVGAARRDKILAILEDTSYRRRGEGRRSRSGLIDVVLADVYGLWSARILFGAEGEASRAGVALVVSALHNRTLGNKHWVEKFKERRSDGLVVVASKLRPELGAELRRLRVPYVVLDPLGAIPEAVPTICSTNFAGARDATRHLIDLGHRRIAVMTGPSDLPYSQERLDGYRAALARAGIDFDDDLVRHGHMDEESGYRLGCSLLELPDPPTAVFTGSDLHAHGLYTAAREHNVAIPRKLSVVGFDNLQSGEWCSPKLTTVNQPLEAMGTLAIRILVSMSRGVEEPVGRRMELATTLVVRESTAPPPPGR</sequence>
<dbReference type="PANTHER" id="PTHR30146">
    <property type="entry name" value="LACI-RELATED TRANSCRIPTIONAL REPRESSOR"/>
    <property type="match status" value="1"/>
</dbReference>
<dbReference type="AlphaFoldDB" id="A0A1Q2CMH9"/>
<feature type="domain" description="HTH lacI-type" evidence="4">
    <location>
        <begin position="5"/>
        <end position="59"/>
    </location>
</feature>
<keyword evidence="3" id="KW-0804">Transcription</keyword>
<dbReference type="PROSITE" id="PS50932">
    <property type="entry name" value="HTH_LACI_2"/>
    <property type="match status" value="1"/>
</dbReference>
<dbReference type="PRINTS" id="PR00036">
    <property type="entry name" value="HTHLACI"/>
</dbReference>
<dbReference type="InterPro" id="IPR046335">
    <property type="entry name" value="LacI/GalR-like_sensor"/>
</dbReference>
<dbReference type="GO" id="GO:0003700">
    <property type="term" value="F:DNA-binding transcription factor activity"/>
    <property type="evidence" value="ECO:0007669"/>
    <property type="project" value="TreeGrafter"/>
</dbReference>
<evidence type="ECO:0000259" key="5">
    <source>
        <dbReference type="PROSITE" id="PS50943"/>
    </source>
</evidence>
<evidence type="ECO:0000256" key="3">
    <source>
        <dbReference type="ARBA" id="ARBA00023163"/>
    </source>
</evidence>
<dbReference type="Gene3D" id="3.40.50.2300">
    <property type="match status" value="2"/>
</dbReference>
<dbReference type="InterPro" id="IPR001387">
    <property type="entry name" value="Cro/C1-type_HTH"/>
</dbReference>
<dbReference type="SMART" id="SM00354">
    <property type="entry name" value="HTH_LACI"/>
    <property type="match status" value="1"/>
</dbReference>
<dbReference type="KEGG" id="tes:BW730_07200"/>
<dbReference type="EMBL" id="CP019606">
    <property type="protein sequence ID" value="AQP47319.1"/>
    <property type="molecule type" value="Genomic_DNA"/>
</dbReference>
<evidence type="ECO:0000256" key="1">
    <source>
        <dbReference type="ARBA" id="ARBA00023015"/>
    </source>
</evidence>
<dbReference type="SUPFAM" id="SSF53822">
    <property type="entry name" value="Periplasmic binding protein-like I"/>
    <property type="match status" value="1"/>
</dbReference>
<dbReference type="PANTHER" id="PTHR30146:SF153">
    <property type="entry name" value="LACTOSE OPERON REPRESSOR"/>
    <property type="match status" value="1"/>
</dbReference>
<dbReference type="InterPro" id="IPR028082">
    <property type="entry name" value="Peripla_BP_I"/>
</dbReference>
<dbReference type="CDD" id="cd01392">
    <property type="entry name" value="HTH_LacI"/>
    <property type="match status" value="1"/>
</dbReference>
<evidence type="ECO:0000259" key="4">
    <source>
        <dbReference type="PROSITE" id="PS50932"/>
    </source>
</evidence>
<evidence type="ECO:0000256" key="2">
    <source>
        <dbReference type="ARBA" id="ARBA00023125"/>
    </source>
</evidence>
<dbReference type="Proteomes" id="UP000188145">
    <property type="component" value="Chromosome"/>
</dbReference>
<evidence type="ECO:0000313" key="6">
    <source>
        <dbReference type="EMBL" id="AQP47319.1"/>
    </source>
</evidence>
<organism evidence="6 7">
    <name type="scientific">Tessaracoccus aquimaris</name>
    <dbReference type="NCBI Taxonomy" id="1332264"/>
    <lineage>
        <taxon>Bacteria</taxon>
        <taxon>Bacillati</taxon>
        <taxon>Actinomycetota</taxon>
        <taxon>Actinomycetes</taxon>
        <taxon>Propionibacteriales</taxon>
        <taxon>Propionibacteriaceae</taxon>
        <taxon>Tessaracoccus</taxon>
    </lineage>
</organism>
<reference evidence="7" key="1">
    <citation type="submission" date="2017-02" db="EMBL/GenBank/DDBJ databases">
        <title>Tessaracoccus aquaemaris sp. nov., isolated from the intestine of a Korean rockfish, Sebastes schlegelii, in a marine aquaculture pond.</title>
        <authorList>
            <person name="Tak E.J."/>
            <person name="Bae J.-W."/>
        </authorList>
    </citation>
    <scope>NUCLEOTIDE SEQUENCE [LARGE SCALE GENOMIC DNA]</scope>
    <source>
        <strain evidence="7">NSG39</strain>
    </source>
</reference>
<keyword evidence="2" id="KW-0238">DNA-binding</keyword>
<feature type="domain" description="HTH cro/C1-type" evidence="5">
    <location>
        <begin position="2"/>
        <end position="28"/>
    </location>
</feature>
<dbReference type="STRING" id="1332264.BW730_07200"/>
<dbReference type="GO" id="GO:0000976">
    <property type="term" value="F:transcription cis-regulatory region binding"/>
    <property type="evidence" value="ECO:0007669"/>
    <property type="project" value="TreeGrafter"/>
</dbReference>
<keyword evidence="7" id="KW-1185">Reference proteome</keyword>
<dbReference type="Gene3D" id="1.10.260.40">
    <property type="entry name" value="lambda repressor-like DNA-binding domains"/>
    <property type="match status" value="1"/>
</dbReference>